<dbReference type="Proteomes" id="UP000245802">
    <property type="component" value="Chromosome"/>
</dbReference>
<keyword evidence="1" id="KW-0472">Membrane</keyword>
<reference evidence="2 3" key="1">
    <citation type="submission" date="2018-01" db="EMBL/GenBank/DDBJ databases">
        <title>G. obscuriglobus.</title>
        <authorList>
            <person name="Franke J."/>
            <person name="Blomberg W."/>
            <person name="Selmecki A."/>
        </authorList>
    </citation>
    <scope>NUCLEOTIDE SEQUENCE [LARGE SCALE GENOMIC DNA]</scope>
    <source>
        <strain evidence="2 3">DSM 5831</strain>
    </source>
</reference>
<protein>
    <submittedName>
        <fullName evidence="2">Uncharacterized protein</fullName>
    </submittedName>
</protein>
<keyword evidence="1" id="KW-0812">Transmembrane</keyword>
<keyword evidence="1" id="KW-1133">Transmembrane helix</keyword>
<accession>A0A2Z3GTY7</accession>
<dbReference type="KEGG" id="gog:C1280_13255"/>
<sequence>MFVEKPVPTVQPAQYHQDPPMPFKLVWSRESVLWENRMLALVLVGCILFVYVLLGMTMLKEGPLYFLK</sequence>
<name>A0A2Z3GTY7_9BACT</name>
<organism evidence="2 3">
    <name type="scientific">Gemmata obscuriglobus</name>
    <dbReference type="NCBI Taxonomy" id="114"/>
    <lineage>
        <taxon>Bacteria</taxon>
        <taxon>Pseudomonadati</taxon>
        <taxon>Planctomycetota</taxon>
        <taxon>Planctomycetia</taxon>
        <taxon>Gemmatales</taxon>
        <taxon>Gemmataceae</taxon>
        <taxon>Gemmata</taxon>
    </lineage>
</organism>
<evidence type="ECO:0000313" key="2">
    <source>
        <dbReference type="EMBL" id="AWM37869.1"/>
    </source>
</evidence>
<proteinExistence type="predicted"/>
<dbReference type="AlphaFoldDB" id="A0A2Z3GTY7"/>
<dbReference type="EMBL" id="CP025958">
    <property type="protein sequence ID" value="AWM37869.1"/>
    <property type="molecule type" value="Genomic_DNA"/>
</dbReference>
<evidence type="ECO:0000313" key="3">
    <source>
        <dbReference type="Proteomes" id="UP000245802"/>
    </source>
</evidence>
<feature type="transmembrane region" description="Helical" evidence="1">
    <location>
        <begin position="38"/>
        <end position="59"/>
    </location>
</feature>
<keyword evidence="3" id="KW-1185">Reference proteome</keyword>
<evidence type="ECO:0000256" key="1">
    <source>
        <dbReference type="SAM" id="Phobius"/>
    </source>
</evidence>
<dbReference type="RefSeq" id="WP_109570982.1">
    <property type="nucleotide sequence ID" value="NZ_CP025958.1"/>
</dbReference>
<gene>
    <name evidence="2" type="ORF">C1280_13255</name>
</gene>